<proteinExistence type="predicted"/>
<name>A0A8S1IVH4_9CHLO</name>
<protein>
    <submittedName>
        <fullName evidence="1">Uncharacterized protein</fullName>
    </submittedName>
</protein>
<accession>A0A8S1IVH4</accession>
<evidence type="ECO:0000313" key="2">
    <source>
        <dbReference type="Proteomes" id="UP000708148"/>
    </source>
</evidence>
<gene>
    <name evidence="1" type="ORF">OSTQU699_LOCUS3203</name>
</gene>
<sequence>MLSNSVLKQLSVPADQDVPMAMDRQAYLSAIAPQIVNTDAQETSPEAGVDGADVIGSDMRIEGEVLEVLHKSLTAMFRKHGVANQVNIRQWLMEFPAAGAASEASQANDQALHEAVTSGGQFVCIRGSYLAARTGSPQTDPFRAVVLDAFGSKDLVKRSELVAEAKKRGLNISEAMFMKVMRAVCLPRPGGFWCLKPGWDGS</sequence>
<keyword evidence="2" id="KW-1185">Reference proteome</keyword>
<dbReference type="AlphaFoldDB" id="A0A8S1IVH4"/>
<comment type="caution">
    <text evidence="1">The sequence shown here is derived from an EMBL/GenBank/DDBJ whole genome shotgun (WGS) entry which is preliminary data.</text>
</comment>
<evidence type="ECO:0000313" key="1">
    <source>
        <dbReference type="EMBL" id="CAD7697842.1"/>
    </source>
</evidence>
<dbReference type="EMBL" id="CAJHUC010000720">
    <property type="protein sequence ID" value="CAD7697842.1"/>
    <property type="molecule type" value="Genomic_DNA"/>
</dbReference>
<organism evidence="1 2">
    <name type="scientific">Ostreobium quekettii</name>
    <dbReference type="NCBI Taxonomy" id="121088"/>
    <lineage>
        <taxon>Eukaryota</taxon>
        <taxon>Viridiplantae</taxon>
        <taxon>Chlorophyta</taxon>
        <taxon>core chlorophytes</taxon>
        <taxon>Ulvophyceae</taxon>
        <taxon>TCBD clade</taxon>
        <taxon>Bryopsidales</taxon>
        <taxon>Ostreobineae</taxon>
        <taxon>Ostreobiaceae</taxon>
        <taxon>Ostreobium</taxon>
    </lineage>
</organism>
<reference evidence="1" key="1">
    <citation type="submission" date="2020-12" db="EMBL/GenBank/DDBJ databases">
        <authorList>
            <person name="Iha C."/>
        </authorList>
    </citation>
    <scope>NUCLEOTIDE SEQUENCE</scope>
</reference>
<dbReference type="Proteomes" id="UP000708148">
    <property type="component" value="Unassembled WGS sequence"/>
</dbReference>